<evidence type="ECO:0000313" key="13">
    <source>
        <dbReference type="EMBL" id="GAA5532784.1"/>
    </source>
</evidence>
<comment type="catalytic activity">
    <reaction evidence="11 12">
        <text>a quinone + NADH + 5 H(+)(in) = a quinol + NAD(+) + 4 H(+)(out)</text>
        <dbReference type="Rhea" id="RHEA:57888"/>
        <dbReference type="ChEBI" id="CHEBI:15378"/>
        <dbReference type="ChEBI" id="CHEBI:24646"/>
        <dbReference type="ChEBI" id="CHEBI:57540"/>
        <dbReference type="ChEBI" id="CHEBI:57945"/>
        <dbReference type="ChEBI" id="CHEBI:132124"/>
    </reaction>
</comment>
<keyword evidence="9 11" id="KW-0520">NAD</keyword>
<keyword evidence="4 11" id="KW-1003">Cell membrane</keyword>
<evidence type="ECO:0000256" key="8">
    <source>
        <dbReference type="ARBA" id="ARBA00022989"/>
    </source>
</evidence>
<evidence type="ECO:0000256" key="7">
    <source>
        <dbReference type="ARBA" id="ARBA00022967"/>
    </source>
</evidence>
<dbReference type="InterPro" id="IPR023043">
    <property type="entry name" value="NAD(P)H_OxRDtase_bac/plastid"/>
</dbReference>
<dbReference type="HAMAP" id="MF_01394">
    <property type="entry name" value="NDH1_NuoA"/>
    <property type="match status" value="1"/>
</dbReference>
<evidence type="ECO:0000256" key="9">
    <source>
        <dbReference type="ARBA" id="ARBA00023027"/>
    </source>
</evidence>
<keyword evidence="7 11" id="KW-1278">Translocase</keyword>
<dbReference type="PANTHER" id="PTHR11058">
    <property type="entry name" value="NADH-UBIQUINONE OXIDOREDUCTASE CHAIN 3"/>
    <property type="match status" value="1"/>
</dbReference>
<evidence type="ECO:0000313" key="14">
    <source>
        <dbReference type="Proteomes" id="UP001404956"/>
    </source>
</evidence>
<comment type="subcellular location">
    <subcellularLocation>
        <location evidence="11 12">Cell membrane</location>
        <topology evidence="11 12">Multi-pass membrane protein</topology>
    </subcellularLocation>
    <subcellularLocation>
        <location evidence="1">Membrane</location>
        <topology evidence="1">Multi-pass membrane protein</topology>
    </subcellularLocation>
</comment>
<keyword evidence="14" id="KW-1185">Reference proteome</keyword>
<dbReference type="InterPro" id="IPR000440">
    <property type="entry name" value="NADH_UbQ/plastoQ_OxRdtase_su3"/>
</dbReference>
<evidence type="ECO:0000256" key="11">
    <source>
        <dbReference type="HAMAP-Rule" id="MF_01394"/>
    </source>
</evidence>
<evidence type="ECO:0000256" key="6">
    <source>
        <dbReference type="ARBA" id="ARBA00022719"/>
    </source>
</evidence>
<dbReference type="Proteomes" id="UP001404956">
    <property type="component" value="Unassembled WGS sequence"/>
</dbReference>
<keyword evidence="10 11" id="KW-0472">Membrane</keyword>
<dbReference type="EC" id="7.1.1.-" evidence="11"/>
<keyword evidence="6 11" id="KW-0874">Quinone</keyword>
<comment type="similarity">
    <text evidence="2 11 12">Belongs to the complex I subunit 3 family.</text>
</comment>
<evidence type="ECO:0000256" key="2">
    <source>
        <dbReference type="ARBA" id="ARBA00008472"/>
    </source>
</evidence>
<dbReference type="InterPro" id="IPR038430">
    <property type="entry name" value="NDAH_ubi_oxred_su3_sf"/>
</dbReference>
<evidence type="ECO:0000256" key="3">
    <source>
        <dbReference type="ARBA" id="ARBA00022448"/>
    </source>
</evidence>
<comment type="caution">
    <text evidence="13">The sequence shown here is derived from an EMBL/GenBank/DDBJ whole genome shotgun (WGS) entry which is preliminary data.</text>
</comment>
<accession>A0ABP9XBP2</accession>
<protein>
    <recommendedName>
        <fullName evidence="11">NADH-quinone oxidoreductase subunit A</fullName>
        <ecNumber evidence="11">7.1.1.-</ecNumber>
    </recommendedName>
    <alternativeName>
        <fullName evidence="11">NADH dehydrogenase I subunit A</fullName>
    </alternativeName>
    <alternativeName>
        <fullName evidence="11">NDH-1 subunit A</fullName>
    </alternativeName>
    <alternativeName>
        <fullName evidence="11">NUO1</fullName>
    </alternativeName>
</protein>
<proteinExistence type="inferred from homology"/>
<reference evidence="13 14" key="1">
    <citation type="submission" date="2024-02" db="EMBL/GenBank/DDBJ databases">
        <title>Deinococcus aluminii NBRC 112889.</title>
        <authorList>
            <person name="Ichikawa N."/>
            <person name="Katano-Makiyama Y."/>
            <person name="Hidaka K."/>
        </authorList>
    </citation>
    <scope>NUCLEOTIDE SEQUENCE [LARGE SCALE GENOMIC DNA]</scope>
    <source>
        <strain evidence="13 14">NBRC 112889</strain>
    </source>
</reference>
<keyword evidence="8 11" id="KW-1133">Transmembrane helix</keyword>
<name>A0ABP9XBP2_9DEIO</name>
<evidence type="ECO:0000256" key="12">
    <source>
        <dbReference type="RuleBase" id="RU003639"/>
    </source>
</evidence>
<feature type="transmembrane region" description="Helical" evidence="11">
    <location>
        <begin position="110"/>
        <end position="130"/>
    </location>
</feature>
<dbReference type="EMBL" id="BAABRV010000002">
    <property type="protein sequence ID" value="GAA5532784.1"/>
    <property type="molecule type" value="Genomic_DNA"/>
</dbReference>
<organism evidence="13 14">
    <name type="scientific">Deinococcus aluminii</name>
    <dbReference type="NCBI Taxonomy" id="1656885"/>
    <lineage>
        <taxon>Bacteria</taxon>
        <taxon>Thermotogati</taxon>
        <taxon>Deinococcota</taxon>
        <taxon>Deinococci</taxon>
        <taxon>Deinococcales</taxon>
        <taxon>Deinococcaceae</taxon>
        <taxon>Deinococcus</taxon>
    </lineage>
</organism>
<evidence type="ECO:0000256" key="10">
    <source>
        <dbReference type="ARBA" id="ARBA00023136"/>
    </source>
</evidence>
<evidence type="ECO:0000256" key="4">
    <source>
        <dbReference type="ARBA" id="ARBA00022475"/>
    </source>
</evidence>
<comment type="function">
    <text evidence="11">NDH-1 shuttles electrons from NADH, via FMN and iron-sulfur (Fe-S) centers, to quinones in the respiratory chain. The immediate electron acceptor for the enzyme in this species is believed to be a menaquinone. Couples the redox reaction to proton translocation (for every two electrons transferred, four hydrogen ions are translocated across the cytoplasmic membrane), and thus conserves the redox energy in a proton gradient.</text>
</comment>
<evidence type="ECO:0000256" key="1">
    <source>
        <dbReference type="ARBA" id="ARBA00004141"/>
    </source>
</evidence>
<dbReference type="Pfam" id="PF00507">
    <property type="entry name" value="Oxidored_q4"/>
    <property type="match status" value="1"/>
</dbReference>
<keyword evidence="3 11" id="KW-0813">Transport</keyword>
<comment type="subunit">
    <text evidence="11">NDH-1 is composed of 15 different subunits. Subunits NuoA, H, J, K, L, M, N constitute the membrane sector of the complex.</text>
</comment>
<keyword evidence="5 11" id="KW-0812">Transmembrane</keyword>
<sequence length="138" mass="15230">MRFFTSGNGTRGKGRRETPIEYANFVIMLLVALGIGVLAVVASALLGPKKATRTKLMAYESGNDPEGGGVGTSQRFPVHFYLVAMLFIVFDIETAFFYPLAAAYQKLVPFAFWEAVTFVGLLLVGYYYILKKGVLEWA</sequence>
<feature type="transmembrane region" description="Helical" evidence="11">
    <location>
        <begin position="22"/>
        <end position="47"/>
    </location>
</feature>
<dbReference type="Gene3D" id="1.20.58.1610">
    <property type="entry name" value="NADH:ubiquinone/plastoquinone oxidoreductase, chain 3"/>
    <property type="match status" value="1"/>
</dbReference>
<dbReference type="PANTHER" id="PTHR11058:SF22">
    <property type="entry name" value="NADH-QUINONE OXIDOREDUCTASE SUBUNIT A"/>
    <property type="match status" value="1"/>
</dbReference>
<evidence type="ECO:0000256" key="5">
    <source>
        <dbReference type="ARBA" id="ARBA00022692"/>
    </source>
</evidence>
<gene>
    <name evidence="13" type="primary">nqo7</name>
    <name evidence="11" type="synonym">nuoA</name>
    <name evidence="13" type="ORF">Dalu01_01174</name>
</gene>
<feature type="transmembrane region" description="Helical" evidence="11">
    <location>
        <begin position="80"/>
        <end position="104"/>
    </location>
</feature>